<feature type="signal peptide" evidence="2">
    <location>
        <begin position="1"/>
        <end position="22"/>
    </location>
</feature>
<feature type="non-terminal residue" evidence="3">
    <location>
        <position position="305"/>
    </location>
</feature>
<gene>
    <name evidence="3" type="ORF">L207DRAFT_494752</name>
</gene>
<evidence type="ECO:0000313" key="3">
    <source>
        <dbReference type="EMBL" id="PMD36032.1"/>
    </source>
</evidence>
<keyword evidence="2" id="KW-0732">Signal</keyword>
<protein>
    <recommendedName>
        <fullName evidence="5">Cell wall protein</fullName>
    </recommendedName>
</protein>
<feature type="region of interest" description="Disordered" evidence="1">
    <location>
        <begin position="253"/>
        <end position="281"/>
    </location>
</feature>
<evidence type="ECO:0000313" key="4">
    <source>
        <dbReference type="Proteomes" id="UP000235786"/>
    </source>
</evidence>
<evidence type="ECO:0000256" key="2">
    <source>
        <dbReference type="SAM" id="SignalP"/>
    </source>
</evidence>
<dbReference type="OrthoDB" id="5243723at2759"/>
<proteinExistence type="predicted"/>
<feature type="chain" id="PRO_5014430721" description="Cell wall protein" evidence="2">
    <location>
        <begin position="23"/>
        <end position="305"/>
    </location>
</feature>
<feature type="compositionally biased region" description="Low complexity" evidence="1">
    <location>
        <begin position="262"/>
        <end position="279"/>
    </location>
</feature>
<name>A0A2J6RC01_HYAVF</name>
<evidence type="ECO:0000256" key="1">
    <source>
        <dbReference type="SAM" id="MobiDB-lite"/>
    </source>
</evidence>
<dbReference type="EMBL" id="KZ613951">
    <property type="protein sequence ID" value="PMD36032.1"/>
    <property type="molecule type" value="Genomic_DNA"/>
</dbReference>
<organism evidence="3 4">
    <name type="scientific">Hyaloscypha variabilis (strain UAMH 11265 / GT02V1 / F)</name>
    <name type="common">Meliniomyces variabilis</name>
    <dbReference type="NCBI Taxonomy" id="1149755"/>
    <lineage>
        <taxon>Eukaryota</taxon>
        <taxon>Fungi</taxon>
        <taxon>Dikarya</taxon>
        <taxon>Ascomycota</taxon>
        <taxon>Pezizomycotina</taxon>
        <taxon>Leotiomycetes</taxon>
        <taxon>Helotiales</taxon>
        <taxon>Hyaloscyphaceae</taxon>
        <taxon>Hyaloscypha</taxon>
        <taxon>Hyaloscypha variabilis</taxon>
    </lineage>
</organism>
<dbReference type="AlphaFoldDB" id="A0A2J6RC01"/>
<keyword evidence="4" id="KW-1185">Reference proteome</keyword>
<reference evidence="3 4" key="1">
    <citation type="submission" date="2016-04" db="EMBL/GenBank/DDBJ databases">
        <title>A degradative enzymes factory behind the ericoid mycorrhizal symbiosis.</title>
        <authorList>
            <consortium name="DOE Joint Genome Institute"/>
            <person name="Martino E."/>
            <person name="Morin E."/>
            <person name="Grelet G."/>
            <person name="Kuo A."/>
            <person name="Kohler A."/>
            <person name="Daghino S."/>
            <person name="Barry K."/>
            <person name="Choi C."/>
            <person name="Cichocki N."/>
            <person name="Clum A."/>
            <person name="Copeland A."/>
            <person name="Hainaut M."/>
            <person name="Haridas S."/>
            <person name="Labutti K."/>
            <person name="Lindquist E."/>
            <person name="Lipzen A."/>
            <person name="Khouja H.-R."/>
            <person name="Murat C."/>
            <person name="Ohm R."/>
            <person name="Olson A."/>
            <person name="Spatafora J."/>
            <person name="Veneault-Fourrey C."/>
            <person name="Henrissat B."/>
            <person name="Grigoriev I."/>
            <person name="Martin F."/>
            <person name="Perotto S."/>
        </authorList>
    </citation>
    <scope>NUCLEOTIDE SEQUENCE [LARGE SCALE GENOMIC DNA]</scope>
    <source>
        <strain evidence="3 4">F</strain>
    </source>
</reference>
<dbReference type="Proteomes" id="UP000235786">
    <property type="component" value="Unassembled WGS sequence"/>
</dbReference>
<evidence type="ECO:0008006" key="5">
    <source>
        <dbReference type="Google" id="ProtNLM"/>
    </source>
</evidence>
<accession>A0A2J6RC01</accession>
<sequence>MQISSLFLAVLFTSAVIADGSADQHKKHHHHDDHRHHKEGRLERECDKIFSLEKLESLVANSTALAEVAHGNATKIAELQAKASQDASKLADLQSNQTLIVECQILAAEEKLERDCLELLKLEEFLRFSSNATEVSTKVNNNGTKITEIAAEASQSATKLQQLQSNSTLVAICLIVDAHNREKLQCEEIKHLEKFIAFAENSTALVDDTNNNATKINEIKVESSKAADRLANLQSNATLVADCASFDQPTNVATAQADTEGPETTANTTGPATTSQTSTPNGADGKLLAKLSAVSAVAILATGML</sequence>